<feature type="compositionally biased region" description="Basic residues" evidence="1">
    <location>
        <begin position="50"/>
        <end position="63"/>
    </location>
</feature>
<feature type="region of interest" description="Disordered" evidence="1">
    <location>
        <begin position="276"/>
        <end position="320"/>
    </location>
</feature>
<dbReference type="EMBL" id="VDMD01000011">
    <property type="protein sequence ID" value="TRM62969.1"/>
    <property type="molecule type" value="Genomic_DNA"/>
</dbReference>
<name>A0A550CDV7_9AGAR</name>
<sequence>MALRPDPRASRPVLAYDDISLPYDDAHASGGPAPTAEAQRNGGASGKPPPAKKRKGQHKKARNQHWDDPGNSTTAPPPATSSAPSREGNSSSALPHAVSSSAPPENRVQDVVEESRELTYEEIWDDSALIDAWDAANQEYEAYHGKGKSWKDEPIRKWYNVPPAKLESQPTTHGPTTAAAAAHGVAQNGLQPLNYDTFVASHDASLGEGDERQDGVDIATHPPEAADGLGRVSDSMFPDTAALRGLGVTQDDAFSRAMNAMYWTGYWTAVYHSNRGSQAAKTGKKRDAQDMEEGEEEVDEEVNEEEAMDDVQDGFVSSQR</sequence>
<dbReference type="InterPro" id="IPR047313">
    <property type="entry name" value="SMN_C"/>
</dbReference>
<evidence type="ECO:0000256" key="1">
    <source>
        <dbReference type="SAM" id="MobiDB-lite"/>
    </source>
</evidence>
<proteinExistence type="predicted"/>
<evidence type="ECO:0000313" key="3">
    <source>
        <dbReference type="EMBL" id="TRM62969.1"/>
    </source>
</evidence>
<gene>
    <name evidence="3" type="ORF">BD626DRAFT_44139</name>
</gene>
<evidence type="ECO:0000313" key="4">
    <source>
        <dbReference type="Proteomes" id="UP000320762"/>
    </source>
</evidence>
<evidence type="ECO:0000259" key="2">
    <source>
        <dbReference type="Pfam" id="PF20636"/>
    </source>
</evidence>
<keyword evidence="4" id="KW-1185">Reference proteome</keyword>
<organism evidence="3 4">
    <name type="scientific">Schizophyllum amplum</name>
    <dbReference type="NCBI Taxonomy" id="97359"/>
    <lineage>
        <taxon>Eukaryota</taxon>
        <taxon>Fungi</taxon>
        <taxon>Dikarya</taxon>
        <taxon>Basidiomycota</taxon>
        <taxon>Agaricomycotina</taxon>
        <taxon>Agaricomycetes</taxon>
        <taxon>Agaricomycetidae</taxon>
        <taxon>Agaricales</taxon>
        <taxon>Schizophyllaceae</taxon>
        <taxon>Schizophyllum</taxon>
    </lineage>
</organism>
<dbReference type="InterPro" id="IPR049481">
    <property type="entry name" value="SMN_G2-BD"/>
</dbReference>
<feature type="region of interest" description="Disordered" evidence="1">
    <location>
        <begin position="22"/>
        <end position="114"/>
    </location>
</feature>
<dbReference type="Pfam" id="PF20636">
    <property type="entry name" value="SMN_G2-BD"/>
    <property type="match status" value="1"/>
</dbReference>
<dbReference type="Proteomes" id="UP000320762">
    <property type="component" value="Unassembled WGS sequence"/>
</dbReference>
<protein>
    <recommendedName>
        <fullName evidence="2">Survival Motor Neuron Gemin2-binding domain-containing protein</fullName>
    </recommendedName>
</protein>
<dbReference type="STRING" id="97359.A0A550CDV7"/>
<comment type="caution">
    <text evidence="3">The sequence shown here is derived from an EMBL/GenBank/DDBJ whole genome shotgun (WGS) entry which is preliminary data.</text>
</comment>
<dbReference type="AlphaFoldDB" id="A0A550CDV7"/>
<reference evidence="3 4" key="1">
    <citation type="journal article" date="2019" name="New Phytol.">
        <title>Comparative genomics reveals unique wood-decay strategies and fruiting body development in the Schizophyllaceae.</title>
        <authorList>
            <person name="Almasi E."/>
            <person name="Sahu N."/>
            <person name="Krizsan K."/>
            <person name="Balint B."/>
            <person name="Kovacs G.M."/>
            <person name="Kiss B."/>
            <person name="Cseklye J."/>
            <person name="Drula E."/>
            <person name="Henrissat B."/>
            <person name="Nagy I."/>
            <person name="Chovatia M."/>
            <person name="Adam C."/>
            <person name="LaButti K."/>
            <person name="Lipzen A."/>
            <person name="Riley R."/>
            <person name="Grigoriev I.V."/>
            <person name="Nagy L.G."/>
        </authorList>
    </citation>
    <scope>NUCLEOTIDE SEQUENCE [LARGE SCALE GENOMIC DNA]</scope>
    <source>
        <strain evidence="3 4">NL-1724</strain>
    </source>
</reference>
<accession>A0A550CDV7</accession>
<feature type="compositionally biased region" description="Low complexity" evidence="1">
    <location>
        <begin position="80"/>
        <end position="104"/>
    </location>
</feature>
<dbReference type="OrthoDB" id="197400at2759"/>
<dbReference type="CDD" id="cd22852">
    <property type="entry name" value="SMN_C"/>
    <property type="match status" value="1"/>
</dbReference>
<feature type="compositionally biased region" description="Acidic residues" evidence="1">
    <location>
        <begin position="290"/>
        <end position="312"/>
    </location>
</feature>
<dbReference type="CDD" id="cd22851">
    <property type="entry name" value="SMN_N"/>
    <property type="match status" value="1"/>
</dbReference>
<feature type="domain" description="Survival Motor Neuron Gemin2-binding" evidence="2">
    <location>
        <begin position="122"/>
        <end position="136"/>
    </location>
</feature>